<dbReference type="Proteomes" id="UP000199601">
    <property type="component" value="Unassembled WGS sequence"/>
</dbReference>
<dbReference type="AlphaFoldDB" id="A0A0U1DJI1"/>
<protein>
    <submittedName>
        <fullName evidence="1">Uncharacterized protein</fullName>
    </submittedName>
</protein>
<dbReference type="EMBL" id="CTEC01000002">
    <property type="protein sequence ID" value="CQD17798.1"/>
    <property type="molecule type" value="Genomic_DNA"/>
</dbReference>
<evidence type="ECO:0000313" key="2">
    <source>
        <dbReference type="Proteomes" id="UP000199601"/>
    </source>
</evidence>
<keyword evidence="2" id="KW-1185">Reference proteome</keyword>
<sequence>MMFSFANNAGLLCRPGLWRLRLDVGGRAVPGWLPGPGVDGDVYGSRGYAVGPTGHYFMVHFPRRQ</sequence>
<reference evidence="2" key="1">
    <citation type="submission" date="2015-03" db="EMBL/GenBank/DDBJ databases">
        <authorList>
            <person name="Urmite Genomes"/>
        </authorList>
    </citation>
    <scope>NUCLEOTIDE SEQUENCE [LARGE SCALE GENOMIC DNA]</scope>
    <source>
        <strain evidence="2">CSUR P1344</strain>
    </source>
</reference>
<gene>
    <name evidence="1" type="ORF">BN000_03964</name>
</gene>
<name>A0A0U1DJI1_9MYCO</name>
<accession>A0A0U1DJI1</accession>
<proteinExistence type="predicted"/>
<organism evidence="1 2">
    <name type="scientific">Mycobacterium europaeum</name>
    <dbReference type="NCBI Taxonomy" id="761804"/>
    <lineage>
        <taxon>Bacteria</taxon>
        <taxon>Bacillati</taxon>
        <taxon>Actinomycetota</taxon>
        <taxon>Actinomycetes</taxon>
        <taxon>Mycobacteriales</taxon>
        <taxon>Mycobacteriaceae</taxon>
        <taxon>Mycobacterium</taxon>
        <taxon>Mycobacterium simiae complex</taxon>
    </lineage>
</organism>
<evidence type="ECO:0000313" key="1">
    <source>
        <dbReference type="EMBL" id="CQD17798.1"/>
    </source>
</evidence>